<feature type="binding site" evidence="10">
    <location>
        <position position="169"/>
    </location>
    <ligand>
        <name>substrate</name>
    </ligand>
</feature>
<feature type="binding site" evidence="10">
    <location>
        <position position="116"/>
    </location>
    <ligand>
        <name>Mn(2+)</name>
        <dbReference type="ChEBI" id="CHEBI:29035"/>
        <label>2</label>
    </ligand>
</feature>
<organism evidence="12 13">
    <name type="scientific">Methylomonas rivi</name>
    <dbReference type="NCBI Taxonomy" id="2952226"/>
    <lineage>
        <taxon>Bacteria</taxon>
        <taxon>Pseudomonadati</taxon>
        <taxon>Pseudomonadota</taxon>
        <taxon>Gammaproteobacteria</taxon>
        <taxon>Methylococcales</taxon>
        <taxon>Methylococcaceae</taxon>
        <taxon>Methylomonas</taxon>
    </lineage>
</organism>
<feature type="binding site" evidence="10">
    <location>
        <position position="124"/>
    </location>
    <ligand>
        <name>substrate</name>
    </ligand>
</feature>
<comment type="function">
    <text evidence="10">Hydrolyzes the pyrophosphate bond of UDP-2,3-diacylglucosamine to yield 2,3-diacylglucosamine 1-phosphate (lipid X) and UMP by catalyzing the attack of water at the alpha-P atom. Involved in the biosynthesis of lipid A, a phosphorylated glycolipid that anchors the lipopolysaccharide to the outer membrane of the cell.</text>
</comment>
<feature type="binding site" evidence="10">
    <location>
        <position position="10"/>
    </location>
    <ligand>
        <name>Mn(2+)</name>
        <dbReference type="ChEBI" id="CHEBI:29035"/>
        <label>1</label>
    </ligand>
</feature>
<evidence type="ECO:0000256" key="5">
    <source>
        <dbReference type="ARBA" id="ARBA00022723"/>
    </source>
</evidence>
<evidence type="ECO:0000256" key="3">
    <source>
        <dbReference type="ARBA" id="ARBA00022519"/>
    </source>
</evidence>
<dbReference type="InterPro" id="IPR043461">
    <property type="entry name" value="LpxH-like"/>
</dbReference>
<feature type="binding site" evidence="10">
    <location>
        <begin position="81"/>
        <end position="82"/>
    </location>
    <ligand>
        <name>substrate</name>
    </ligand>
</feature>
<keyword evidence="5 10" id="KW-0479">Metal-binding</keyword>
<gene>
    <name evidence="10" type="primary">lpxH</name>
    <name evidence="12" type="ORF">NP596_00355</name>
</gene>
<dbReference type="RefSeq" id="WP_256613208.1">
    <property type="nucleotide sequence ID" value="NZ_JANIBK010000001.1"/>
</dbReference>
<feature type="binding site" evidence="10">
    <location>
        <position position="43"/>
    </location>
    <ligand>
        <name>Mn(2+)</name>
        <dbReference type="ChEBI" id="CHEBI:29035"/>
        <label>1</label>
    </ligand>
</feature>
<dbReference type="PANTHER" id="PTHR34990:SF1">
    <property type="entry name" value="UDP-2,3-DIACYLGLUCOSAMINE HYDROLASE"/>
    <property type="match status" value="1"/>
</dbReference>
<feature type="binding site" evidence="10">
    <location>
        <position position="166"/>
    </location>
    <ligand>
        <name>substrate</name>
    </ligand>
</feature>
<feature type="binding site" evidence="10">
    <location>
        <position position="197"/>
    </location>
    <ligand>
        <name>Mn(2+)</name>
        <dbReference type="ChEBI" id="CHEBI:29035"/>
        <label>2</label>
    </ligand>
</feature>
<dbReference type="PANTHER" id="PTHR34990">
    <property type="entry name" value="UDP-2,3-DIACYLGLUCOSAMINE HYDROLASE-RELATED"/>
    <property type="match status" value="1"/>
</dbReference>
<dbReference type="EMBL" id="JANIBK010000001">
    <property type="protein sequence ID" value="MCQ8126890.1"/>
    <property type="molecule type" value="Genomic_DNA"/>
</dbReference>
<dbReference type="Gene3D" id="3.60.21.10">
    <property type="match status" value="1"/>
</dbReference>
<comment type="pathway">
    <text evidence="10">Glycolipid biosynthesis; lipid IV(A) biosynthesis; lipid IV(A) from (3R)-3-hydroxytetradecanoyl-[acyl-carrier-protein] and UDP-N-acetyl-alpha-D-glucosamine: step 4/6.</text>
</comment>
<keyword evidence="7 10" id="KW-0443">Lipid metabolism</keyword>
<comment type="caution">
    <text evidence="12">The sequence shown here is derived from an EMBL/GenBank/DDBJ whole genome shotgun (WGS) entry which is preliminary data.</text>
</comment>
<evidence type="ECO:0000256" key="4">
    <source>
        <dbReference type="ARBA" id="ARBA00022556"/>
    </source>
</evidence>
<feature type="binding site" evidence="10">
    <location>
        <position position="197"/>
    </location>
    <ligand>
        <name>substrate</name>
    </ligand>
</feature>
<dbReference type="NCBIfam" id="NF003743">
    <property type="entry name" value="PRK05340.1"/>
    <property type="match status" value="1"/>
</dbReference>
<comment type="catalytic activity">
    <reaction evidence="10">
        <text>UDP-2-N,3-O-bis[(3R)-3-hydroxytetradecanoyl]-alpha-D-glucosamine + H2O = 2-N,3-O-bis[(3R)-3-hydroxytetradecanoyl]-alpha-D-glucosaminyl 1-phosphate + UMP + 2 H(+)</text>
        <dbReference type="Rhea" id="RHEA:25213"/>
        <dbReference type="ChEBI" id="CHEBI:15377"/>
        <dbReference type="ChEBI" id="CHEBI:15378"/>
        <dbReference type="ChEBI" id="CHEBI:57865"/>
        <dbReference type="ChEBI" id="CHEBI:57957"/>
        <dbReference type="ChEBI" id="CHEBI:78847"/>
        <dbReference type="EC" id="3.6.1.54"/>
    </reaction>
</comment>
<dbReference type="HAMAP" id="MF_00575">
    <property type="entry name" value="LpxH"/>
    <property type="match status" value="1"/>
</dbReference>
<keyword evidence="3 10" id="KW-0997">Cell inner membrane</keyword>
<dbReference type="SUPFAM" id="SSF56300">
    <property type="entry name" value="Metallo-dependent phosphatases"/>
    <property type="match status" value="1"/>
</dbReference>
<keyword evidence="13" id="KW-1185">Reference proteome</keyword>
<feature type="binding site" evidence="10">
    <location>
        <position position="12"/>
    </location>
    <ligand>
        <name>Mn(2+)</name>
        <dbReference type="ChEBI" id="CHEBI:29035"/>
        <label>1</label>
    </ligand>
</feature>
<dbReference type="Proteomes" id="UP001524586">
    <property type="component" value="Unassembled WGS sequence"/>
</dbReference>
<evidence type="ECO:0000313" key="12">
    <source>
        <dbReference type="EMBL" id="MCQ8126890.1"/>
    </source>
</evidence>
<dbReference type="NCBIfam" id="TIGR01854">
    <property type="entry name" value="lipid_A_lpxH"/>
    <property type="match status" value="1"/>
</dbReference>
<reference evidence="12 13" key="1">
    <citation type="submission" date="2022-07" db="EMBL/GenBank/DDBJ databases">
        <title>Methylomonas rivi sp. nov., Methylomonas rosea sp. nov., Methylomonas aureus sp. nov. and Methylomonas subterranea sp. nov., four novel methanotrophs isolated from a freshwater creek and the deep terrestrial subsurface.</title>
        <authorList>
            <person name="Abin C."/>
            <person name="Sankaranarayanan K."/>
            <person name="Garner C."/>
            <person name="Sindelar R."/>
            <person name="Kotary K."/>
            <person name="Garner R."/>
            <person name="Barclay S."/>
            <person name="Lawson P."/>
            <person name="Krumholz L."/>
        </authorList>
    </citation>
    <scope>NUCLEOTIDE SEQUENCE [LARGE SCALE GENOMIC DNA]</scope>
    <source>
        <strain evidence="12 13">WSC-6</strain>
    </source>
</reference>
<evidence type="ECO:0000256" key="8">
    <source>
        <dbReference type="ARBA" id="ARBA00023136"/>
    </source>
</evidence>
<evidence type="ECO:0000256" key="6">
    <source>
        <dbReference type="ARBA" id="ARBA00022801"/>
    </source>
</evidence>
<keyword evidence="9 10" id="KW-0464">Manganese</keyword>
<protein>
    <recommendedName>
        <fullName evidence="10">UDP-2,3-diacylglucosamine hydrolase</fullName>
        <ecNumber evidence="10">3.6.1.54</ecNumber>
    </recommendedName>
    <alternativeName>
        <fullName evidence="10">UDP-2,3-diacylglucosamine diphosphatase</fullName>
    </alternativeName>
</protein>
<comment type="subcellular location">
    <subcellularLocation>
        <location evidence="10">Cell inner membrane</location>
        <topology evidence="10">Peripheral membrane protein</topology>
        <orientation evidence="10">Cytoplasmic side</orientation>
    </subcellularLocation>
</comment>
<dbReference type="Pfam" id="PF00149">
    <property type="entry name" value="Metallophos"/>
    <property type="match status" value="1"/>
</dbReference>
<dbReference type="EC" id="3.6.1.54" evidence="10"/>
<feature type="binding site" evidence="10">
    <location>
        <position position="162"/>
    </location>
    <ligand>
        <name>substrate</name>
    </ligand>
</feature>
<sequence>MKTDILFISDLHLSLEKPDITRRFLSFLQHRAGRARALYILGDLFDAWIGDDDNTPPNKTIKTALKALSDAGTRVFLLQGNRDFLLGSRFAEQTGVTLLEEYSVIDLNGHPTLLTHGDLLCTDDLPYQAFRIKSHSVEWQRNVLSKPLWLRLLAARWYRLRSYFHKRNKPLEIMDVNLQTVAEVLQKHRCRTLIHGHTHRPATHDFTVDGLPALRIVLADWNKDSGECLCWNGRAFQRERLA</sequence>
<evidence type="ECO:0000256" key="7">
    <source>
        <dbReference type="ARBA" id="ARBA00023098"/>
    </source>
</evidence>
<evidence type="ECO:0000256" key="10">
    <source>
        <dbReference type="HAMAP-Rule" id="MF_00575"/>
    </source>
</evidence>
<dbReference type="InterPro" id="IPR029052">
    <property type="entry name" value="Metallo-depent_PP-like"/>
</dbReference>
<feature type="binding site" evidence="10">
    <location>
        <position position="81"/>
    </location>
    <ligand>
        <name>Mn(2+)</name>
        <dbReference type="ChEBI" id="CHEBI:29035"/>
        <label>2</label>
    </ligand>
</feature>
<comment type="similarity">
    <text evidence="10">Belongs to the LpxH family.</text>
</comment>
<dbReference type="CDD" id="cd07398">
    <property type="entry name" value="MPP_YbbF-LpxH"/>
    <property type="match status" value="1"/>
</dbReference>
<keyword evidence="1 10" id="KW-1003">Cell membrane</keyword>
<name>A0ABT1U074_9GAMM</name>
<evidence type="ECO:0000256" key="9">
    <source>
        <dbReference type="ARBA" id="ARBA00023211"/>
    </source>
</evidence>
<evidence type="ECO:0000259" key="11">
    <source>
        <dbReference type="Pfam" id="PF00149"/>
    </source>
</evidence>
<proteinExistence type="inferred from homology"/>
<keyword evidence="2 10" id="KW-0444">Lipid biosynthesis</keyword>
<feature type="binding site" evidence="10">
    <location>
        <position position="199"/>
    </location>
    <ligand>
        <name>Mn(2+)</name>
        <dbReference type="ChEBI" id="CHEBI:29035"/>
        <label>1</label>
    </ligand>
</feature>
<dbReference type="InterPro" id="IPR004843">
    <property type="entry name" value="Calcineurin-like_PHP"/>
</dbReference>
<dbReference type="InterPro" id="IPR010138">
    <property type="entry name" value="UDP-diacylglucosamine_Hdrlase"/>
</dbReference>
<accession>A0ABT1U074</accession>
<comment type="cofactor">
    <cofactor evidence="10">
        <name>Mn(2+)</name>
        <dbReference type="ChEBI" id="CHEBI:29035"/>
    </cofactor>
    <text evidence="10">Binds 2 Mn(2+) ions per subunit in a binuclear metal center.</text>
</comment>
<dbReference type="GO" id="GO:0016787">
    <property type="term" value="F:hydrolase activity"/>
    <property type="evidence" value="ECO:0007669"/>
    <property type="project" value="UniProtKB-KW"/>
</dbReference>
<evidence type="ECO:0000256" key="2">
    <source>
        <dbReference type="ARBA" id="ARBA00022516"/>
    </source>
</evidence>
<evidence type="ECO:0000313" key="13">
    <source>
        <dbReference type="Proteomes" id="UP001524586"/>
    </source>
</evidence>
<keyword evidence="4 10" id="KW-0441">Lipid A biosynthesis</keyword>
<feature type="domain" description="Calcineurin-like phosphoesterase" evidence="11">
    <location>
        <begin position="5"/>
        <end position="201"/>
    </location>
</feature>
<evidence type="ECO:0000256" key="1">
    <source>
        <dbReference type="ARBA" id="ARBA00022475"/>
    </source>
</evidence>
<keyword evidence="8 10" id="KW-0472">Membrane</keyword>
<feature type="binding site" evidence="10">
    <location>
        <position position="43"/>
    </location>
    <ligand>
        <name>Mn(2+)</name>
        <dbReference type="ChEBI" id="CHEBI:29035"/>
        <label>2</label>
    </ligand>
</feature>
<keyword evidence="6 10" id="KW-0378">Hydrolase</keyword>